<keyword evidence="2 3" id="KW-0040">ANK repeat</keyword>
<organism evidence="4 5">
    <name type="scientific">Prorocentrum cordatum</name>
    <dbReference type="NCBI Taxonomy" id="2364126"/>
    <lineage>
        <taxon>Eukaryota</taxon>
        <taxon>Sar</taxon>
        <taxon>Alveolata</taxon>
        <taxon>Dinophyceae</taxon>
        <taxon>Prorocentrales</taxon>
        <taxon>Prorocentraceae</taxon>
        <taxon>Prorocentrum</taxon>
    </lineage>
</organism>
<gene>
    <name evidence="4" type="ORF">PCOR1329_LOCUS25136</name>
</gene>
<dbReference type="Gene3D" id="1.25.40.20">
    <property type="entry name" value="Ankyrin repeat-containing domain"/>
    <property type="match status" value="2"/>
</dbReference>
<accession>A0ABN9S5F0</accession>
<dbReference type="EMBL" id="CAUYUJ010008757">
    <property type="protein sequence ID" value="CAK0824845.1"/>
    <property type="molecule type" value="Genomic_DNA"/>
</dbReference>
<dbReference type="Pfam" id="PF12796">
    <property type="entry name" value="Ank_2"/>
    <property type="match status" value="2"/>
</dbReference>
<name>A0ABN9S5F0_9DINO</name>
<protein>
    <submittedName>
        <fullName evidence="4">Uncharacterized protein</fullName>
    </submittedName>
</protein>
<feature type="repeat" description="ANK" evidence="3">
    <location>
        <begin position="179"/>
        <end position="211"/>
    </location>
</feature>
<sequence length="231" mass="23490">MDGPGARAAAAALRADALVDLSREASDEAVLAALAACGEASDLAPGGRGPEALALCLAAGRGDACAVERLLRAGADADAAPCFGGMTALMFAARSAHPQALELLLLRPDVCLHATTREGATALSLCRGEATRRMLAHAIADRSGDGGRYALLQACCLGHGCSLRALLAAKVDPNHADERGRSALAVAALRRHVEACEVLLAYGADPRGVSALQAAPDATIQTVLRLYHGAP</sequence>
<dbReference type="PANTHER" id="PTHR24166">
    <property type="entry name" value="ROLLING PEBBLES, ISOFORM B"/>
    <property type="match status" value="1"/>
</dbReference>
<dbReference type="PROSITE" id="PS50297">
    <property type="entry name" value="ANK_REP_REGION"/>
    <property type="match status" value="1"/>
</dbReference>
<comment type="caution">
    <text evidence="4">The sequence shown here is derived from an EMBL/GenBank/DDBJ whole genome shotgun (WGS) entry which is preliminary data.</text>
</comment>
<dbReference type="Proteomes" id="UP001189429">
    <property type="component" value="Unassembled WGS sequence"/>
</dbReference>
<dbReference type="PANTHER" id="PTHR24166:SF48">
    <property type="entry name" value="PROTEIN VAPYRIN"/>
    <property type="match status" value="1"/>
</dbReference>
<proteinExistence type="predicted"/>
<evidence type="ECO:0000256" key="2">
    <source>
        <dbReference type="ARBA" id="ARBA00023043"/>
    </source>
</evidence>
<reference evidence="4" key="1">
    <citation type="submission" date="2023-10" db="EMBL/GenBank/DDBJ databases">
        <authorList>
            <person name="Chen Y."/>
            <person name="Shah S."/>
            <person name="Dougan E. K."/>
            <person name="Thang M."/>
            <person name="Chan C."/>
        </authorList>
    </citation>
    <scope>NUCLEOTIDE SEQUENCE [LARGE SCALE GENOMIC DNA]</scope>
</reference>
<keyword evidence="5" id="KW-1185">Reference proteome</keyword>
<keyword evidence="1" id="KW-0677">Repeat</keyword>
<evidence type="ECO:0000313" key="4">
    <source>
        <dbReference type="EMBL" id="CAK0824845.1"/>
    </source>
</evidence>
<evidence type="ECO:0000256" key="1">
    <source>
        <dbReference type="ARBA" id="ARBA00022737"/>
    </source>
</evidence>
<dbReference type="PROSITE" id="PS50088">
    <property type="entry name" value="ANK_REPEAT"/>
    <property type="match status" value="1"/>
</dbReference>
<dbReference type="InterPro" id="IPR036770">
    <property type="entry name" value="Ankyrin_rpt-contain_sf"/>
</dbReference>
<dbReference type="InterPro" id="IPR002110">
    <property type="entry name" value="Ankyrin_rpt"/>
</dbReference>
<dbReference type="SMART" id="SM00248">
    <property type="entry name" value="ANK"/>
    <property type="match status" value="4"/>
</dbReference>
<dbReference type="InterPro" id="IPR050889">
    <property type="entry name" value="Dendritic_Spine_Reg/Scaffold"/>
</dbReference>
<evidence type="ECO:0000313" key="5">
    <source>
        <dbReference type="Proteomes" id="UP001189429"/>
    </source>
</evidence>
<evidence type="ECO:0000256" key="3">
    <source>
        <dbReference type="PROSITE-ProRule" id="PRU00023"/>
    </source>
</evidence>
<dbReference type="SUPFAM" id="SSF48403">
    <property type="entry name" value="Ankyrin repeat"/>
    <property type="match status" value="1"/>
</dbReference>